<keyword evidence="1 2" id="KW-0238">DNA-binding</keyword>
<dbReference type="InterPro" id="IPR050109">
    <property type="entry name" value="HTH-type_TetR-like_transc_reg"/>
</dbReference>
<organism evidence="4 5">
    <name type="scientific">Nocardioides marinus</name>
    <dbReference type="NCBI Taxonomy" id="374514"/>
    <lineage>
        <taxon>Bacteria</taxon>
        <taxon>Bacillati</taxon>
        <taxon>Actinomycetota</taxon>
        <taxon>Actinomycetes</taxon>
        <taxon>Propionibacteriales</taxon>
        <taxon>Nocardioidaceae</taxon>
        <taxon>Nocardioides</taxon>
    </lineage>
</organism>
<accession>A0A7Y9YAL6</accession>
<gene>
    <name evidence="4" type="ORF">BKA05_000176</name>
</gene>
<feature type="domain" description="HTH tetR-type" evidence="3">
    <location>
        <begin position="28"/>
        <end position="88"/>
    </location>
</feature>
<proteinExistence type="predicted"/>
<dbReference type="InterPro" id="IPR041490">
    <property type="entry name" value="KstR2_TetR_C"/>
</dbReference>
<protein>
    <submittedName>
        <fullName evidence="4">AcrR family transcriptional regulator</fullName>
    </submittedName>
</protein>
<reference evidence="4 5" key="1">
    <citation type="submission" date="2020-07" db="EMBL/GenBank/DDBJ databases">
        <title>Sequencing the genomes of 1000 actinobacteria strains.</title>
        <authorList>
            <person name="Klenk H.-P."/>
        </authorList>
    </citation>
    <scope>NUCLEOTIDE SEQUENCE [LARGE SCALE GENOMIC DNA]</scope>
    <source>
        <strain evidence="4 5">DSM 18248</strain>
    </source>
</reference>
<dbReference type="PANTHER" id="PTHR30055:SF237">
    <property type="entry name" value="TRANSCRIPTIONAL REPRESSOR MCE3R"/>
    <property type="match status" value="1"/>
</dbReference>
<dbReference type="EMBL" id="JACBZI010000001">
    <property type="protein sequence ID" value="NYI08661.1"/>
    <property type="molecule type" value="Genomic_DNA"/>
</dbReference>
<evidence type="ECO:0000313" key="4">
    <source>
        <dbReference type="EMBL" id="NYI08661.1"/>
    </source>
</evidence>
<sequence>MSTEDAPARGQATQRVWERWREYAADPAADLPRILGAALTAFAEHGYHGTSIRDVAAASGLSVPGVYHHFRSKQEILRALMDATMDELLGRCEAALRDAGTDPAARFDALVESFVRFHMFRRPQAFVGSSEIRSLEPDNRAAYVARRDAAQRMLEDVVSEGVSAGVFSAEHPDEVARAISSLCVGVASWYRPDGPLTPDQLVGRHLVLARRMAGAPT</sequence>
<dbReference type="GO" id="GO:0003700">
    <property type="term" value="F:DNA-binding transcription factor activity"/>
    <property type="evidence" value="ECO:0007669"/>
    <property type="project" value="TreeGrafter"/>
</dbReference>
<name>A0A7Y9YAL6_9ACTN</name>
<dbReference type="PANTHER" id="PTHR30055">
    <property type="entry name" value="HTH-TYPE TRANSCRIPTIONAL REGULATOR RUTR"/>
    <property type="match status" value="1"/>
</dbReference>
<dbReference type="AlphaFoldDB" id="A0A7Y9YAL6"/>
<comment type="caution">
    <text evidence="4">The sequence shown here is derived from an EMBL/GenBank/DDBJ whole genome shotgun (WGS) entry which is preliminary data.</text>
</comment>
<evidence type="ECO:0000256" key="2">
    <source>
        <dbReference type="PROSITE-ProRule" id="PRU00335"/>
    </source>
</evidence>
<dbReference type="InterPro" id="IPR009057">
    <property type="entry name" value="Homeodomain-like_sf"/>
</dbReference>
<dbReference type="InterPro" id="IPR036271">
    <property type="entry name" value="Tet_transcr_reg_TetR-rel_C_sf"/>
</dbReference>
<evidence type="ECO:0000259" key="3">
    <source>
        <dbReference type="PROSITE" id="PS50977"/>
    </source>
</evidence>
<dbReference type="GO" id="GO:0000976">
    <property type="term" value="F:transcription cis-regulatory region binding"/>
    <property type="evidence" value="ECO:0007669"/>
    <property type="project" value="TreeGrafter"/>
</dbReference>
<evidence type="ECO:0000256" key="1">
    <source>
        <dbReference type="ARBA" id="ARBA00023125"/>
    </source>
</evidence>
<dbReference type="RefSeq" id="WP_343045458.1">
    <property type="nucleotide sequence ID" value="NZ_BAAAPP010000002.1"/>
</dbReference>
<dbReference type="InterPro" id="IPR001647">
    <property type="entry name" value="HTH_TetR"/>
</dbReference>
<dbReference type="PROSITE" id="PS50977">
    <property type="entry name" value="HTH_TETR_2"/>
    <property type="match status" value="1"/>
</dbReference>
<dbReference type="InterPro" id="IPR023772">
    <property type="entry name" value="DNA-bd_HTH_TetR-type_CS"/>
</dbReference>
<dbReference type="PROSITE" id="PS01081">
    <property type="entry name" value="HTH_TETR_1"/>
    <property type="match status" value="1"/>
</dbReference>
<dbReference type="Pfam" id="PF17932">
    <property type="entry name" value="TetR_C_24"/>
    <property type="match status" value="1"/>
</dbReference>
<feature type="DNA-binding region" description="H-T-H motif" evidence="2">
    <location>
        <begin position="51"/>
        <end position="70"/>
    </location>
</feature>
<dbReference type="PRINTS" id="PR00455">
    <property type="entry name" value="HTHTETR"/>
</dbReference>
<dbReference type="Gene3D" id="1.10.357.10">
    <property type="entry name" value="Tetracycline Repressor, domain 2"/>
    <property type="match status" value="1"/>
</dbReference>
<dbReference type="SUPFAM" id="SSF46689">
    <property type="entry name" value="Homeodomain-like"/>
    <property type="match status" value="1"/>
</dbReference>
<keyword evidence="5" id="KW-1185">Reference proteome</keyword>
<evidence type="ECO:0000313" key="5">
    <source>
        <dbReference type="Proteomes" id="UP000537326"/>
    </source>
</evidence>
<dbReference type="Pfam" id="PF00440">
    <property type="entry name" value="TetR_N"/>
    <property type="match status" value="1"/>
</dbReference>
<dbReference type="SUPFAM" id="SSF48498">
    <property type="entry name" value="Tetracyclin repressor-like, C-terminal domain"/>
    <property type="match status" value="1"/>
</dbReference>
<dbReference type="Proteomes" id="UP000537326">
    <property type="component" value="Unassembled WGS sequence"/>
</dbReference>